<comment type="caution">
    <text evidence="1">The sequence shown here is derived from an EMBL/GenBank/DDBJ whole genome shotgun (WGS) entry which is preliminary data.</text>
</comment>
<proteinExistence type="predicted"/>
<keyword evidence="2" id="KW-1185">Reference proteome</keyword>
<gene>
    <name evidence="1" type="ORF">NM208_g4628</name>
</gene>
<name>A0ACC1SJZ9_9HYPO</name>
<dbReference type="EMBL" id="JANRMS010000354">
    <property type="protein sequence ID" value="KAJ3541398.1"/>
    <property type="molecule type" value="Genomic_DNA"/>
</dbReference>
<organism evidence="1 2">
    <name type="scientific">Fusarium decemcellulare</name>
    <dbReference type="NCBI Taxonomy" id="57161"/>
    <lineage>
        <taxon>Eukaryota</taxon>
        <taxon>Fungi</taxon>
        <taxon>Dikarya</taxon>
        <taxon>Ascomycota</taxon>
        <taxon>Pezizomycotina</taxon>
        <taxon>Sordariomycetes</taxon>
        <taxon>Hypocreomycetidae</taxon>
        <taxon>Hypocreales</taxon>
        <taxon>Nectriaceae</taxon>
        <taxon>Fusarium</taxon>
        <taxon>Fusarium decemcellulare species complex</taxon>
    </lineage>
</organism>
<protein>
    <submittedName>
        <fullName evidence="1">Uncharacterized protein</fullName>
    </submittedName>
</protein>
<accession>A0ACC1SJZ9</accession>
<evidence type="ECO:0000313" key="2">
    <source>
        <dbReference type="Proteomes" id="UP001148629"/>
    </source>
</evidence>
<evidence type="ECO:0000313" key="1">
    <source>
        <dbReference type="EMBL" id="KAJ3541398.1"/>
    </source>
</evidence>
<dbReference type="Proteomes" id="UP001148629">
    <property type="component" value="Unassembled WGS sequence"/>
</dbReference>
<sequence>MMWLSGSAHKKVAQLHRQYGDIVRVGPNDLIFGYPEAFNDIMGHRKRGQEENGKDPDFWHGNELTLVGSNRERHARLRKVLSHGFSAQAMAEQEPIFRRYVTLLIDRLKTACASNPVQEITDWYNWTTFDMIGDLAFGEPFGCLQETRSHPWIQLIFKNIEGIAMATALSKYPFAQSLAKWFTPKSVLRDVQTHHDFTEAQVAKRFAFKDARPDFMESMIKAKDKSQISHPEVLANAHNLIVGGSETTGTVLAGATYLLSTHKPVLQKLYQELKEKFQTEDEINLLSVQTLEYMMAVLHEAMRLYPPTILGIWPWPMFHNPDLFKDPESFIPERWLDDPRFEGDHKAAMQPFSVGPRNCIGKNLAYAEMRLILARIIWNFDIDLDPRSQGWIEKNVFCERLARHNDTSKARLDILNGTKGCGDVFGTNAKGAQAVQDRGLKAARLAGCAVDMQRVSVTVQSLRELPERVDPVEYAGHVKSRSAVGSDGVAVMVAFDCRPESDARRSQRLSGREYQSRAAGTSCYLSLVSSGNHVIVAVDPKMTSQQVSGIDSFNISEPSHNLLFCAALLQLTAMSNDFVDASSSGDEGASQPNDTFSTASYGHSPQSSVDFGRPGVPDVAICGIGLRLPGGIRNCDDYWNLLSNGLDARTPVPTTRYNLDGFDESLGGKDSVKVKHGYFIDEDLSCLDTSFFTLTKTELEKADPQQRLLLEVTRECLEDAGEIDYRGQQIGCYIGTFGEDWLMMSAKEPQQGGGYAVTGHADLMLANRLSYEYDFRGPSMVIKTGCSASTIALHEACRALQSGDASSAVVAGTNIIMTPTLTATMSAGELLAADGSCKTFDASADGYARGEAITAIYVKRLTDAIRDGNPVRAIIKGTAVNCDGSSASLVTPNGVAQEALLRKAYHNAGLDPRDTAFVECHGTGTPTGDPIETTAVGKVFGDNGIYITSVKPNVGHSEGSAGLSSVIKCVLALENRTIPPNIKMVNPNPKIEFSKYNLTVPLKPTPFPKDRKERVSINSFGIGGSNAHVILESYTFTRSVTAHRNGNKHLNSNGQADQNGQQQGPGSSIASATRPELLLFSANTESSLKNQIELHKNWALQHPQSTANLAYTRAIHREHLPHRAFAIVDGSNFAEIASSSKASPTNSPMVMIFSGQGAQWPEMARGLIESDRAFRGDMLKMNSVLQSLSFPPEWDIIDELSKPAEASQVHKAQLSQPLCTAVQVALFNKFASLGVEPAAVVGHSSGEIAAAYAAGYISMEEAIIIAYYRGYVTTGQTLVGSMAAVGMGAHDITEFLCDGVVMACENSPSSCTISGDADKVEQVVEAIKQKLPDMFARVLKVNMAYHSHHMVPLSVEYHNHLKLELPRFAQNLPQVRAELFSSVTTKAIDDSIRDPSYWVKNLTSPVRFSPAVLNLLTVKGECTFLEIGPHSTLAGPLRQICSQISLPCHYVAAQSRGKDSYATALSAVGKLYQEGLEMNLKPLFPNGKALSGLPTYPWDHNASHWYESRISKAWRNRQYPHHCLLGSRTLEGIETQPQWRNLLHVDDEPWLSDHKIHHDIVFPFAAYVAVAGEAVRQLTHSSRGVGYRLRHVVAHTALLLSESAPTELMTSLRSHKLNDNETSEWFEFSISSYNGSAWITHCAGQVSLLNGSRTSSWTPEPLPRRVDSSRFYDRLASVGFIYGPQFQRLADVTSACSEELAFAKILNGPEQTDSPFTLHPATIDAGLQLLLVAQAKGLGRNTLELCVPTAIEELQIGPGADVMDAKAWNLYDSEPCIEFTVDDQVAFRASGIQFQALGDDKTADAVDVHAAARLKWLPHFDFVDSAPLFRPPTSDRTLSQLQEELGLLCMLETAEKVRYLQPCQPHFAKFRDWVNQQIGFAAAGCYKLVENSQNYLTLSRADRVAKIEEITSTLMEMPQRAFTIGLRRLFDNMDEIFKGEAETLEILLKDNILAQIYDVMTFDYSDFLRLLVHTRPNLRILEVGAGTGGTTETILRSIVDTQGVPAYSVYTFTDISAGFFPAAKERFSHASNLEFKVLDVSKDPAEQGFQEGSYDLVIAANVLHATPSLKQTLTNIRPLLKSDGMLVMTELCSLSRSSNYIFGNFSGWWLGEEDVRPHQPYVSVERWDKELKATGFSGVDAVTFDDEEPYRHFAVMVANKQATLPPKPASVTLLSTNPGGEVATRLAATLDERGWALARHQIGDELPEDQDIISCVDLETSFFEDIPEEKFGAFQKFAGSVGSRKVLWLTKPIQVECFNPESAQTLGVARTLRSELGLNFYTLEIDSKEDEFGILVNRIFDKIIQDEDTENLEPDKEFVVNHGVVCVGRYQPFSLVEEVSAKAGPGQGEVVKSADIEKPGILETLGWNASPMPDSIPEDHVEIEVRSTGLNFRDVVYAMGLISSNSSKVPLGMEVSGTVRRLGSAVTGLSVGDRVMSFTHEGGFSTHVVVADHYVLKIPDTMSFEEAATIQGCFATVVYALLDAGRLRKGMSVLIHSACGGVGLAAIQVTQMMGGEIYATVGSDKKRDHLITTYNIPPERIFNSRDTSFLDGVMQQTGGKGVDLVLNSLPGELLHASWKCVAKNGALLELGKRDLAGFGQLDMSRFLDNRSYCGVDVAYLIREQPQIIRDVLQRTLDFCVQGKLRPLDPITTFDATDIKQAFRFLQGGDHIGKVILNLPTDSSALEAKTSTQHVKFDPQAAYLLVGGSGGLGRSLAVWMVENGARNLVFLSRSDTASNPLAKELEAMGCASTMVQGSVNNLDDVKSAIEKSPTQIKGVFHLAMVQRDSPLLDMKWQDWRDANEPKPARL</sequence>
<reference evidence="1" key="1">
    <citation type="submission" date="2022-08" db="EMBL/GenBank/DDBJ databases">
        <title>Genome Sequence of Fusarium decemcellulare.</title>
        <authorList>
            <person name="Buettner E."/>
        </authorList>
    </citation>
    <scope>NUCLEOTIDE SEQUENCE</scope>
    <source>
        <strain evidence="1">Babe19</strain>
    </source>
</reference>